<dbReference type="EMBL" id="JAPJDO010000049">
    <property type="protein sequence ID" value="MCX2940861.1"/>
    <property type="molecule type" value="Genomic_DNA"/>
</dbReference>
<evidence type="ECO:0000313" key="2">
    <source>
        <dbReference type="EMBL" id="MCX2940861.1"/>
    </source>
</evidence>
<dbReference type="SUPFAM" id="SSF54637">
    <property type="entry name" value="Thioesterase/thiol ester dehydrase-isomerase"/>
    <property type="match status" value="1"/>
</dbReference>
<feature type="domain" description="FAS1-like dehydratase" evidence="1">
    <location>
        <begin position="7"/>
        <end position="127"/>
    </location>
</feature>
<sequence length="143" mass="15943">MEEQVAEPFELPIERGKVQEFARAVGARDPQHYLKEGAVSPTTFLMTAQFWQGPQHRVWPAGRDMSRVLHASQEFVFPKGPPRAGDRLSGLQRIEDSYTKEGKRGGMMTFTVMVSEYRDEAGNLVAEVRNTLVETSKSTGAGT</sequence>
<proteinExistence type="predicted"/>
<dbReference type="Gene3D" id="3.10.129.10">
    <property type="entry name" value="Hotdog Thioesterase"/>
    <property type="match status" value="1"/>
</dbReference>
<dbReference type="Pfam" id="PF13452">
    <property type="entry name" value="FAS1_DH_region"/>
    <property type="match status" value="1"/>
</dbReference>
<evidence type="ECO:0000313" key="3">
    <source>
        <dbReference type="Proteomes" id="UP001300745"/>
    </source>
</evidence>
<dbReference type="InterPro" id="IPR039569">
    <property type="entry name" value="FAS1-like_DH_region"/>
</dbReference>
<keyword evidence="3" id="KW-1185">Reference proteome</keyword>
<dbReference type="Proteomes" id="UP001300745">
    <property type="component" value="Unassembled WGS sequence"/>
</dbReference>
<organism evidence="2 3">
    <name type="scientific">Mycobacterium pinniadriaticum</name>
    <dbReference type="NCBI Taxonomy" id="2994102"/>
    <lineage>
        <taxon>Bacteria</taxon>
        <taxon>Bacillati</taxon>
        <taxon>Actinomycetota</taxon>
        <taxon>Actinomycetes</taxon>
        <taxon>Mycobacteriales</taxon>
        <taxon>Mycobacteriaceae</taxon>
        <taxon>Mycobacterium</taxon>
    </lineage>
</organism>
<gene>
    <name evidence="2" type="ORF">ORI27_29635</name>
</gene>
<dbReference type="InterPro" id="IPR029069">
    <property type="entry name" value="HotDog_dom_sf"/>
</dbReference>
<name>A0ABT3SMW0_9MYCO</name>
<reference evidence="2 3" key="1">
    <citation type="submission" date="2022-11" db="EMBL/GenBank/DDBJ databases">
        <title>Mycobacterium sp. nov.</title>
        <authorList>
            <person name="Papic B."/>
            <person name="Spicic S."/>
            <person name="Duvnjak S."/>
        </authorList>
    </citation>
    <scope>NUCLEOTIDE SEQUENCE [LARGE SCALE GENOMIC DNA]</scope>
    <source>
        <strain evidence="2 3">CVI_P4</strain>
    </source>
</reference>
<accession>A0ABT3SMW0</accession>
<protein>
    <submittedName>
        <fullName evidence="2">MaoC family dehydratase N-terminal domain-containing protein</fullName>
    </submittedName>
</protein>
<evidence type="ECO:0000259" key="1">
    <source>
        <dbReference type="Pfam" id="PF13452"/>
    </source>
</evidence>
<comment type="caution">
    <text evidence="2">The sequence shown here is derived from an EMBL/GenBank/DDBJ whole genome shotgun (WGS) entry which is preliminary data.</text>
</comment>
<dbReference type="RefSeq" id="WP_266000730.1">
    <property type="nucleotide sequence ID" value="NZ_JAPJDN010000049.1"/>
</dbReference>